<protein>
    <submittedName>
        <fullName evidence="2">Uncharacterized protein</fullName>
    </submittedName>
</protein>
<feature type="compositionally biased region" description="Polar residues" evidence="1">
    <location>
        <begin position="185"/>
        <end position="205"/>
    </location>
</feature>
<dbReference type="EMBL" id="JAXOVC010000006">
    <property type="protein sequence ID" value="KAK4500267.1"/>
    <property type="molecule type" value="Genomic_DNA"/>
</dbReference>
<proteinExistence type="predicted"/>
<comment type="caution">
    <text evidence="2">The sequence shown here is derived from an EMBL/GenBank/DDBJ whole genome shotgun (WGS) entry which is preliminary data.</text>
</comment>
<name>A0ABR0EFH7_ZASCE</name>
<gene>
    <name evidence="2" type="ORF">PRZ48_008456</name>
</gene>
<reference evidence="2 3" key="1">
    <citation type="journal article" date="2023" name="G3 (Bethesda)">
        <title>A chromosome-level genome assembly of Zasmidium syzygii isolated from banana leaves.</title>
        <authorList>
            <person name="van Westerhoven A.C."/>
            <person name="Mehrabi R."/>
            <person name="Talebi R."/>
            <person name="Steentjes M.B.F."/>
            <person name="Corcolon B."/>
            <person name="Chong P.A."/>
            <person name="Kema G.H.J."/>
            <person name="Seidl M.F."/>
        </authorList>
    </citation>
    <scope>NUCLEOTIDE SEQUENCE [LARGE SCALE GENOMIC DNA]</scope>
    <source>
        <strain evidence="2 3">P124</strain>
    </source>
</reference>
<evidence type="ECO:0000256" key="1">
    <source>
        <dbReference type="SAM" id="MobiDB-lite"/>
    </source>
</evidence>
<organism evidence="2 3">
    <name type="scientific">Zasmidium cellare</name>
    <name type="common">Wine cellar mold</name>
    <name type="synonym">Racodium cellare</name>
    <dbReference type="NCBI Taxonomy" id="395010"/>
    <lineage>
        <taxon>Eukaryota</taxon>
        <taxon>Fungi</taxon>
        <taxon>Dikarya</taxon>
        <taxon>Ascomycota</taxon>
        <taxon>Pezizomycotina</taxon>
        <taxon>Dothideomycetes</taxon>
        <taxon>Dothideomycetidae</taxon>
        <taxon>Mycosphaerellales</taxon>
        <taxon>Mycosphaerellaceae</taxon>
        <taxon>Zasmidium</taxon>
    </lineage>
</organism>
<feature type="region of interest" description="Disordered" evidence="1">
    <location>
        <begin position="185"/>
        <end position="285"/>
    </location>
</feature>
<feature type="compositionally biased region" description="Polar residues" evidence="1">
    <location>
        <begin position="226"/>
        <end position="238"/>
    </location>
</feature>
<keyword evidence="3" id="KW-1185">Reference proteome</keyword>
<dbReference type="Proteomes" id="UP001305779">
    <property type="component" value="Unassembled WGS sequence"/>
</dbReference>
<evidence type="ECO:0000313" key="2">
    <source>
        <dbReference type="EMBL" id="KAK4500267.1"/>
    </source>
</evidence>
<accession>A0ABR0EFH7</accession>
<sequence length="285" mass="30478">MLAQNLVEWCLLVGQYQSGGEEDKIRGVMGPTGRWAWLGEGKACQASAQEKRATAQEPSWAVAALDVVRPLVSDGIKYLKVAKVPPGGPLVCWSCAYTLLVRSGVNQATLSPEQIASWQRYLQTAQAQGRDDLAAIRAYAARPGESRQGERAFVNGLVGACHPGQLPSNYPYPTSIDDDVAVASQTSVQGTTNGQVLGTSNQPGTGTHDASRSGSSMPNGHHVPGSCTSQMRPRQTPTIAGHPPHHPGAGSYRNNIQPSRRATNARASRQRVADRDQDENSEEET</sequence>
<feature type="compositionally biased region" description="Acidic residues" evidence="1">
    <location>
        <begin position="276"/>
        <end position="285"/>
    </location>
</feature>
<feature type="compositionally biased region" description="Polar residues" evidence="1">
    <location>
        <begin position="252"/>
        <end position="267"/>
    </location>
</feature>
<evidence type="ECO:0000313" key="3">
    <source>
        <dbReference type="Proteomes" id="UP001305779"/>
    </source>
</evidence>